<dbReference type="InterPro" id="IPR024276">
    <property type="entry name" value="CCAP"/>
</dbReference>
<feature type="chain" id="PRO_5031187922" evidence="1">
    <location>
        <begin position="23"/>
        <end position="155"/>
    </location>
</feature>
<protein>
    <submittedName>
        <fullName evidence="2">Crustacean cardioactive peptide</fullName>
    </submittedName>
</protein>
<dbReference type="EMBL" id="MN837643">
    <property type="protein sequence ID" value="QHB80540.1"/>
    <property type="molecule type" value="mRNA"/>
</dbReference>
<organism evidence="2">
    <name type="scientific">Carabus violaceus</name>
    <name type="common">Violet ground beetle</name>
    <dbReference type="NCBI Taxonomy" id="41075"/>
    <lineage>
        <taxon>Eukaryota</taxon>
        <taxon>Metazoa</taxon>
        <taxon>Ecdysozoa</taxon>
        <taxon>Arthropoda</taxon>
        <taxon>Hexapoda</taxon>
        <taxon>Insecta</taxon>
        <taxon>Pterygota</taxon>
        <taxon>Neoptera</taxon>
        <taxon>Endopterygota</taxon>
        <taxon>Coleoptera</taxon>
        <taxon>Adephaga</taxon>
        <taxon>Caraboidea</taxon>
        <taxon>Carabidae</taxon>
        <taxon>Carabinae</taxon>
        <taxon>Carabini</taxon>
        <taxon>Carabina</taxon>
        <taxon>Carabus</taxon>
        <taxon>Megodontus</taxon>
    </lineage>
</organism>
<evidence type="ECO:0000256" key="1">
    <source>
        <dbReference type="SAM" id="SignalP"/>
    </source>
</evidence>
<sequence>MAAPSIALVFSTVALLVVLSHSFYLEKRAGSPDYYLKSRADPKKRPFCNAFTGCGRKRSNLPPLSRVMEQDTPDMENLGTLLDLSAEPAVEDLSRQIMSEAKLWEAIQEAHREIMRQRHQNSDGEEIPNANPLAGATSGVGIANGKCALPSCIAI</sequence>
<accession>A0A7U3MC11</accession>
<name>A0A7U3MC11_CARVO</name>
<feature type="signal peptide" evidence="1">
    <location>
        <begin position="1"/>
        <end position="22"/>
    </location>
</feature>
<dbReference type="Pfam" id="PF11105">
    <property type="entry name" value="CCAP"/>
    <property type="match status" value="1"/>
</dbReference>
<evidence type="ECO:0000313" key="2">
    <source>
        <dbReference type="EMBL" id="QHB80540.1"/>
    </source>
</evidence>
<reference evidence="2" key="1">
    <citation type="journal article" date="2020" name="Insect Biochem. Mol. Biol.">
        <title>The Neuropeptidome of Carabus (Coleoptera, Adephaga: Carabidae).</title>
        <authorList>
            <person name="Ragionieri L."/>
            <person name="Predel R."/>
        </authorList>
    </citation>
    <scope>NUCLEOTIDE SEQUENCE</scope>
    <source>
        <strain evidence="2">19</strain>
    </source>
</reference>
<dbReference type="AlphaFoldDB" id="A0A7U3MC11"/>
<keyword evidence="1" id="KW-0732">Signal</keyword>
<proteinExistence type="evidence at transcript level"/>